<evidence type="ECO:0000256" key="15">
    <source>
        <dbReference type="ARBA" id="ARBA00058455"/>
    </source>
</evidence>
<proteinExistence type="predicted"/>
<dbReference type="Pfam" id="PF00975">
    <property type="entry name" value="Thioesterase"/>
    <property type="match status" value="1"/>
</dbReference>
<dbReference type="InterPro" id="IPR020841">
    <property type="entry name" value="PKS_Beta-ketoAc_synthase_dom"/>
</dbReference>
<dbReference type="CDD" id="cd00833">
    <property type="entry name" value="PKS"/>
    <property type="match status" value="1"/>
</dbReference>
<comment type="catalytic activity">
    <reaction evidence="11">
        <text>17-(4-hydroxyphenyl)heptadecanoyl-[(phenol)carboxyphthiodiolenone synthase] + 2 (S)-methylmalonyl-CoA + 3 malonyl-CoA + 5 NADPH + 10 H(+) = C35-(phenol)carboxyphthiodiolenone-[(phenol)carboxyphthiodiolenone synthase] + 5 CO2 + 5 NADP(+) + 5 CoA + 2 H2O</text>
        <dbReference type="Rhea" id="RHEA:57756"/>
        <dbReference type="Rhea" id="RHEA-COMP:14272"/>
        <dbReference type="Rhea" id="RHEA-COMP:14989"/>
        <dbReference type="ChEBI" id="CHEBI:15377"/>
        <dbReference type="ChEBI" id="CHEBI:15378"/>
        <dbReference type="ChEBI" id="CHEBI:16526"/>
        <dbReference type="ChEBI" id="CHEBI:57287"/>
        <dbReference type="ChEBI" id="CHEBI:57327"/>
        <dbReference type="ChEBI" id="CHEBI:57384"/>
        <dbReference type="ChEBI" id="CHEBI:57783"/>
        <dbReference type="ChEBI" id="CHEBI:58349"/>
        <dbReference type="ChEBI" id="CHEBI:133300"/>
        <dbReference type="ChEBI" id="CHEBI:142259"/>
        <dbReference type="EC" id="2.3.1.292"/>
    </reaction>
</comment>
<dbReference type="KEGG" id="scor:J3U87_07610"/>
<comment type="cofactor">
    <cofactor evidence="1">
        <name>NADP(+)</name>
        <dbReference type="ChEBI" id="CHEBI:58349"/>
    </cofactor>
</comment>
<dbReference type="SUPFAM" id="SSF53901">
    <property type="entry name" value="Thiolase-like"/>
    <property type="match status" value="1"/>
</dbReference>
<dbReference type="InterPro" id="IPR016035">
    <property type="entry name" value="Acyl_Trfase/lysoPLipase"/>
</dbReference>
<dbReference type="GO" id="GO:0016491">
    <property type="term" value="F:oxidoreductase activity"/>
    <property type="evidence" value="ECO:0007669"/>
    <property type="project" value="UniProtKB-KW"/>
</dbReference>
<evidence type="ECO:0000256" key="10">
    <source>
        <dbReference type="ARBA" id="ARBA00023268"/>
    </source>
</evidence>
<feature type="region of interest" description="N-terminal hotdog fold" evidence="21">
    <location>
        <begin position="1405"/>
        <end position="1531"/>
    </location>
</feature>
<dbReference type="Gene3D" id="3.10.129.110">
    <property type="entry name" value="Polyketide synthase dehydratase"/>
    <property type="match status" value="1"/>
</dbReference>
<dbReference type="InterPro" id="IPR001031">
    <property type="entry name" value="Thioesterase"/>
</dbReference>
<evidence type="ECO:0000259" key="25">
    <source>
        <dbReference type="PROSITE" id="PS52019"/>
    </source>
</evidence>
<feature type="domain" description="PKS/mFAS DH" evidence="25">
    <location>
        <begin position="1405"/>
        <end position="1693"/>
    </location>
</feature>
<dbReference type="SMART" id="SM00822">
    <property type="entry name" value="PKS_KR"/>
    <property type="match status" value="1"/>
</dbReference>
<dbReference type="Gene3D" id="1.10.1200.10">
    <property type="entry name" value="ACP-like"/>
    <property type="match status" value="1"/>
</dbReference>
<keyword evidence="9" id="KW-0443">Lipid metabolism</keyword>
<dbReference type="InterPro" id="IPR014043">
    <property type="entry name" value="Acyl_transferase_dom"/>
</dbReference>
<evidence type="ECO:0000259" key="24">
    <source>
        <dbReference type="PROSITE" id="PS52004"/>
    </source>
</evidence>
<reference evidence="26" key="1">
    <citation type="submission" date="2021-03" db="EMBL/GenBank/DDBJ databases">
        <title>Acanthopleuribacteraceae sp. M133.</title>
        <authorList>
            <person name="Wang G."/>
        </authorList>
    </citation>
    <scope>NUCLEOTIDE SEQUENCE</scope>
    <source>
        <strain evidence="26">M133</strain>
    </source>
</reference>
<dbReference type="Pfam" id="PF02801">
    <property type="entry name" value="Ketoacyl-synt_C"/>
    <property type="match status" value="1"/>
</dbReference>
<dbReference type="GO" id="GO:0034081">
    <property type="term" value="C:polyketide synthase complex"/>
    <property type="evidence" value="ECO:0007669"/>
    <property type="project" value="UniProtKB-ARBA"/>
</dbReference>
<dbReference type="InterPro" id="IPR016039">
    <property type="entry name" value="Thiolase-like"/>
</dbReference>
<keyword evidence="4" id="KW-0597">Phosphoprotein</keyword>
<protein>
    <recommendedName>
        <fullName evidence="17">Phenolphthiocerol/phthiocerol polyketide synthase subunit E</fullName>
        <ecNumber evidence="16">2.3.1.292</ecNumber>
    </recommendedName>
    <alternativeName>
        <fullName evidence="19">(Phenol)carboxyphthiodiolenone synthase subunit E</fullName>
    </alternativeName>
    <alternativeName>
        <fullName evidence="20">Beta-ketoacyl-acyl-carrier-protein synthase I</fullName>
    </alternativeName>
    <alternativeName>
        <fullName evidence="18">Phthiocerol synthesis polyketide synthase type I PpsE</fullName>
    </alternativeName>
</protein>
<dbReference type="Pfam" id="PF00698">
    <property type="entry name" value="Acyl_transf_1"/>
    <property type="match status" value="1"/>
</dbReference>
<evidence type="ECO:0000256" key="9">
    <source>
        <dbReference type="ARBA" id="ARBA00023098"/>
    </source>
</evidence>
<dbReference type="InterPro" id="IPR013968">
    <property type="entry name" value="PKS_KR"/>
</dbReference>
<evidence type="ECO:0000256" key="5">
    <source>
        <dbReference type="ARBA" id="ARBA00022679"/>
    </source>
</evidence>
<dbReference type="Pfam" id="PF00109">
    <property type="entry name" value="ketoacyl-synt"/>
    <property type="match status" value="1"/>
</dbReference>
<dbReference type="PROSITE" id="PS52004">
    <property type="entry name" value="KS3_2"/>
    <property type="match status" value="1"/>
</dbReference>
<evidence type="ECO:0000256" key="12">
    <source>
        <dbReference type="ARBA" id="ARBA00051971"/>
    </source>
</evidence>
<keyword evidence="8" id="KW-0560">Oxidoreductase</keyword>
<dbReference type="InterPro" id="IPR001227">
    <property type="entry name" value="Ac_transferase_dom_sf"/>
</dbReference>
<dbReference type="Proteomes" id="UP000663929">
    <property type="component" value="Chromosome"/>
</dbReference>
<dbReference type="SMART" id="SM00825">
    <property type="entry name" value="PKS_KS"/>
    <property type="match status" value="1"/>
</dbReference>
<evidence type="ECO:0000313" key="27">
    <source>
        <dbReference type="Proteomes" id="UP000663929"/>
    </source>
</evidence>
<dbReference type="SMART" id="SM00827">
    <property type="entry name" value="PKS_AT"/>
    <property type="match status" value="1"/>
</dbReference>
<dbReference type="Pfam" id="PF22621">
    <property type="entry name" value="CurL-like_PKS_C"/>
    <property type="match status" value="1"/>
</dbReference>
<dbReference type="GO" id="GO:0031177">
    <property type="term" value="F:phosphopantetheine binding"/>
    <property type="evidence" value="ECO:0007669"/>
    <property type="project" value="InterPro"/>
</dbReference>
<comment type="catalytic activity">
    <reaction evidence="14">
        <text>icosanoyl-[(phenol)carboxyphthiodiolenone synthase] + 2 (S)-methylmalonyl-CoA + 3 malonyl-CoA + 5 NADPH + 10 H(+) = C32-carboxyphthiodiolenone-[(phenol)carboxyphthiodiolenone synthase] + 5 CO2 + 5 NADP(+) + 5 CoA + 2 H2O</text>
        <dbReference type="Rhea" id="RHEA:57748"/>
        <dbReference type="Rhea" id="RHEA-COMP:14985"/>
        <dbReference type="Rhea" id="RHEA-COMP:14986"/>
        <dbReference type="ChEBI" id="CHEBI:15377"/>
        <dbReference type="ChEBI" id="CHEBI:15378"/>
        <dbReference type="ChEBI" id="CHEBI:16526"/>
        <dbReference type="ChEBI" id="CHEBI:57287"/>
        <dbReference type="ChEBI" id="CHEBI:57327"/>
        <dbReference type="ChEBI" id="CHEBI:57384"/>
        <dbReference type="ChEBI" id="CHEBI:57783"/>
        <dbReference type="ChEBI" id="CHEBI:58349"/>
        <dbReference type="ChEBI" id="CHEBI:87848"/>
        <dbReference type="ChEBI" id="CHEBI:142236"/>
        <dbReference type="EC" id="2.3.1.292"/>
    </reaction>
</comment>
<dbReference type="PROSITE" id="PS50075">
    <property type="entry name" value="CARRIER"/>
    <property type="match status" value="1"/>
</dbReference>
<dbReference type="SUPFAM" id="SSF53474">
    <property type="entry name" value="alpha/beta-Hydrolases"/>
    <property type="match status" value="1"/>
</dbReference>
<dbReference type="InterPro" id="IPR014031">
    <property type="entry name" value="Ketoacyl_synth_C"/>
</dbReference>
<dbReference type="SUPFAM" id="SSF55048">
    <property type="entry name" value="Probable ACP-binding domain of malonyl-CoA ACP transacylase"/>
    <property type="match status" value="1"/>
</dbReference>
<evidence type="ECO:0000256" key="21">
    <source>
        <dbReference type="PROSITE-ProRule" id="PRU01363"/>
    </source>
</evidence>
<evidence type="ECO:0000256" key="14">
    <source>
        <dbReference type="ARBA" id="ARBA00052745"/>
    </source>
</evidence>
<dbReference type="InterPro" id="IPR029058">
    <property type="entry name" value="AB_hydrolase_fold"/>
</dbReference>
<dbReference type="InterPro" id="IPR049490">
    <property type="entry name" value="C883_1060-like_KR_N"/>
</dbReference>
<dbReference type="FunFam" id="1.10.1200.10:FF:000005">
    <property type="entry name" value="Nonribosomal peptide synthetase 1"/>
    <property type="match status" value="1"/>
</dbReference>
<dbReference type="InterPro" id="IPR014030">
    <property type="entry name" value="Ketoacyl_synth_N"/>
</dbReference>
<dbReference type="InterPro" id="IPR016036">
    <property type="entry name" value="Malonyl_transacylase_ACP-bd"/>
</dbReference>
<dbReference type="Gene3D" id="3.40.47.10">
    <property type="match status" value="1"/>
</dbReference>
<dbReference type="Pfam" id="PF08659">
    <property type="entry name" value="KR"/>
    <property type="match status" value="1"/>
</dbReference>
<evidence type="ECO:0000256" key="16">
    <source>
        <dbReference type="ARBA" id="ARBA00066974"/>
    </source>
</evidence>
<evidence type="ECO:0000256" key="13">
    <source>
        <dbReference type="ARBA" id="ARBA00052119"/>
    </source>
</evidence>
<dbReference type="InterPro" id="IPR036736">
    <property type="entry name" value="ACP-like_sf"/>
</dbReference>
<feature type="region of interest" description="C-terminal hotdog fold" evidence="21">
    <location>
        <begin position="1545"/>
        <end position="1693"/>
    </location>
</feature>
<dbReference type="CDD" id="cd08953">
    <property type="entry name" value="KR_2_SDR_x"/>
    <property type="match status" value="1"/>
</dbReference>
<feature type="region of interest" description="Disordered" evidence="22">
    <location>
        <begin position="1"/>
        <end position="20"/>
    </location>
</feature>
<evidence type="ECO:0000256" key="22">
    <source>
        <dbReference type="SAM" id="MobiDB-lite"/>
    </source>
</evidence>
<dbReference type="RefSeq" id="WP_237382434.1">
    <property type="nucleotide sequence ID" value="NZ_CP071793.1"/>
</dbReference>
<evidence type="ECO:0000256" key="4">
    <source>
        <dbReference type="ARBA" id="ARBA00022553"/>
    </source>
</evidence>
<dbReference type="InterPro" id="IPR050091">
    <property type="entry name" value="PKS_NRPS_Biosynth_Enz"/>
</dbReference>
<dbReference type="Gene3D" id="3.40.50.1820">
    <property type="entry name" value="alpha/beta hydrolase"/>
    <property type="match status" value="1"/>
</dbReference>
<dbReference type="SUPFAM" id="SSF51735">
    <property type="entry name" value="NAD(P)-binding Rossmann-fold domains"/>
    <property type="match status" value="2"/>
</dbReference>
<organism evidence="26 27">
    <name type="scientific">Sulfidibacter corallicola</name>
    <dbReference type="NCBI Taxonomy" id="2818388"/>
    <lineage>
        <taxon>Bacteria</taxon>
        <taxon>Pseudomonadati</taxon>
        <taxon>Acidobacteriota</taxon>
        <taxon>Holophagae</taxon>
        <taxon>Acanthopleuribacterales</taxon>
        <taxon>Acanthopleuribacteraceae</taxon>
        <taxon>Sulfidibacter</taxon>
    </lineage>
</organism>
<dbReference type="Gene3D" id="3.30.70.250">
    <property type="entry name" value="Malonyl-CoA ACP transacylase, ACP-binding"/>
    <property type="match status" value="1"/>
</dbReference>
<evidence type="ECO:0000256" key="2">
    <source>
        <dbReference type="ARBA" id="ARBA00001957"/>
    </source>
</evidence>
<keyword evidence="7" id="KW-0521">NADP</keyword>
<keyword evidence="10" id="KW-0511">Multifunctional enzyme</keyword>
<comment type="catalytic activity">
    <reaction evidence="13">
        <text>docosanoyl-[(phenol)carboxyphthiodiolenone synthase] + 2 (S)-methylmalonyl-CoA + 3 malonyl-CoA + 5 NADPH + 10 H(+) = C34-carboxyphthiodiolenone-[(phenol)carboxyphthiodiolenone synthase] + 5 CO2 + 5 NADP(+) + 5 CoA + 2 H2O</text>
        <dbReference type="Rhea" id="RHEA:57752"/>
        <dbReference type="Rhea" id="RHEA-COMP:14987"/>
        <dbReference type="Rhea" id="RHEA-COMP:14988"/>
        <dbReference type="ChEBI" id="CHEBI:15377"/>
        <dbReference type="ChEBI" id="CHEBI:15378"/>
        <dbReference type="ChEBI" id="CHEBI:16526"/>
        <dbReference type="ChEBI" id="CHEBI:57287"/>
        <dbReference type="ChEBI" id="CHEBI:57327"/>
        <dbReference type="ChEBI" id="CHEBI:57384"/>
        <dbReference type="ChEBI" id="CHEBI:57783"/>
        <dbReference type="ChEBI" id="CHEBI:58349"/>
        <dbReference type="ChEBI" id="CHEBI:142237"/>
        <dbReference type="ChEBI" id="CHEBI:142238"/>
        <dbReference type="EC" id="2.3.1.292"/>
    </reaction>
</comment>
<dbReference type="InterPro" id="IPR057326">
    <property type="entry name" value="KR_dom"/>
</dbReference>
<dbReference type="Gene3D" id="3.40.366.10">
    <property type="entry name" value="Malonyl-Coenzyme A Acyl Carrier Protein, domain 2"/>
    <property type="match status" value="1"/>
</dbReference>
<evidence type="ECO:0000256" key="17">
    <source>
        <dbReference type="ARBA" id="ARBA00073623"/>
    </source>
</evidence>
<dbReference type="InterPro" id="IPR020807">
    <property type="entry name" value="PKS_DH"/>
</dbReference>
<comment type="function">
    <text evidence="15">Part of the PpsABCDE complex involved in the biosynthesis of the lipid core common to phthiocerols and phenolphthiocerols by successive additions of malonyl-CoA or methylmalonyl-CoA extender units. PpsA can accept as substrate the activated forms of either icosanoyl (C20), docosanoyl (C22) or lignoceroyl (C24) groups from FadD26, or a (4-hydroxyphenyl)-C17 or (4-hydroxyphenyl)-C19 fatty acyl from FadD29. PpsA initiates the biosynthesis and extends its substrate using a malonyl-CoA extender unit. The PpsB and PpsC proteins add the second and third malonyl-CoA extender units. PpsD adds an (R)-methylmalonyl unit and PpsE adds a second (R)-methylmalonyl unit. The incorporation of the methylmalonyl units results in formation of two branched methyl groups in the elongated product.</text>
</comment>
<keyword evidence="6" id="KW-0276">Fatty acid metabolism</keyword>
<dbReference type="PROSITE" id="PS00606">
    <property type="entry name" value="KS3_1"/>
    <property type="match status" value="1"/>
</dbReference>
<gene>
    <name evidence="26" type="ORF">J3U87_07610</name>
</gene>
<dbReference type="GO" id="GO:0004312">
    <property type="term" value="F:fatty acid synthase activity"/>
    <property type="evidence" value="ECO:0007669"/>
    <property type="project" value="TreeGrafter"/>
</dbReference>
<accession>A0A8A4TQR5</accession>
<evidence type="ECO:0000256" key="6">
    <source>
        <dbReference type="ARBA" id="ARBA00022832"/>
    </source>
</evidence>
<evidence type="ECO:0000256" key="3">
    <source>
        <dbReference type="ARBA" id="ARBA00022450"/>
    </source>
</evidence>
<name>A0A8A4TQR5_SULCO</name>
<evidence type="ECO:0000256" key="8">
    <source>
        <dbReference type="ARBA" id="ARBA00023002"/>
    </source>
</evidence>
<dbReference type="Pfam" id="PF21089">
    <property type="entry name" value="PKS_DH_N"/>
    <property type="match status" value="1"/>
</dbReference>
<dbReference type="GO" id="GO:0004315">
    <property type="term" value="F:3-oxoacyl-[acyl-carrier-protein] synthase activity"/>
    <property type="evidence" value="ECO:0007669"/>
    <property type="project" value="InterPro"/>
</dbReference>
<dbReference type="SUPFAM" id="SSF47336">
    <property type="entry name" value="ACP-like"/>
    <property type="match status" value="1"/>
</dbReference>
<comment type="cofactor">
    <cofactor evidence="2">
        <name>pantetheine 4'-phosphate</name>
        <dbReference type="ChEBI" id="CHEBI:47942"/>
    </cofactor>
</comment>
<dbReference type="InterPro" id="IPR018201">
    <property type="entry name" value="Ketoacyl_synth_AS"/>
</dbReference>
<keyword evidence="27" id="KW-1185">Reference proteome</keyword>
<feature type="compositionally biased region" description="Basic and acidic residues" evidence="22">
    <location>
        <begin position="1770"/>
        <end position="1793"/>
    </location>
</feature>
<keyword evidence="3" id="KW-0596">Phosphopantetheine</keyword>
<evidence type="ECO:0000256" key="7">
    <source>
        <dbReference type="ARBA" id="ARBA00022857"/>
    </source>
</evidence>
<feature type="compositionally biased region" description="Acidic residues" evidence="22">
    <location>
        <begin position="1"/>
        <end position="11"/>
    </location>
</feature>
<dbReference type="Gene3D" id="3.40.50.720">
    <property type="entry name" value="NAD(P)-binding Rossmann-like Domain"/>
    <property type="match status" value="1"/>
</dbReference>
<evidence type="ECO:0000256" key="19">
    <source>
        <dbReference type="ARBA" id="ARBA00078169"/>
    </source>
</evidence>
<feature type="active site" description="Proton donor; for dehydratase activity" evidence="21">
    <location>
        <position position="1607"/>
    </location>
</feature>
<evidence type="ECO:0000256" key="20">
    <source>
        <dbReference type="ARBA" id="ARBA00084020"/>
    </source>
</evidence>
<dbReference type="FunFam" id="3.40.47.10:FF:000042">
    <property type="entry name" value="Polyketide synthase Pks13"/>
    <property type="match status" value="1"/>
</dbReference>
<dbReference type="Pfam" id="PF14765">
    <property type="entry name" value="PS-DH"/>
    <property type="match status" value="1"/>
</dbReference>
<dbReference type="EMBL" id="CP071793">
    <property type="protein sequence ID" value="QTD52326.1"/>
    <property type="molecule type" value="Genomic_DNA"/>
</dbReference>
<dbReference type="EC" id="2.3.1.292" evidence="16"/>
<dbReference type="Pfam" id="PF00550">
    <property type="entry name" value="PP-binding"/>
    <property type="match status" value="1"/>
</dbReference>
<evidence type="ECO:0000256" key="11">
    <source>
        <dbReference type="ARBA" id="ARBA00050973"/>
    </source>
</evidence>
<dbReference type="InterPro" id="IPR020806">
    <property type="entry name" value="PKS_PP-bd"/>
</dbReference>
<dbReference type="InterPro" id="IPR049551">
    <property type="entry name" value="PKS_DH_C"/>
</dbReference>
<dbReference type="InterPro" id="IPR042104">
    <property type="entry name" value="PKS_dehydratase_sf"/>
</dbReference>
<feature type="active site" description="Proton acceptor; for dehydratase activity" evidence="21">
    <location>
        <position position="1436"/>
    </location>
</feature>
<feature type="domain" description="Ketosynthase family 3 (KS3)" evidence="24">
    <location>
        <begin position="20"/>
        <end position="448"/>
    </location>
</feature>
<dbReference type="InterPro" id="IPR049552">
    <property type="entry name" value="PKS_DH_N"/>
</dbReference>
<comment type="catalytic activity">
    <reaction evidence="12">
        <text>19-(4-hydroxyphenyl)nonadecanoyl-[(phenol)carboxyphthiodiolenone synthase] + 2 (S)-methylmalonyl-CoA + 3 malonyl-CoA + 5 NADPH + 10 H(+) = C37-(phenol)carboxyphthiodiolenone-[(phenol)carboxyphthiodiolenone synthase] + 5 CO2 + 5 NADP(+) + 5 CoA + 2 H2O</text>
        <dbReference type="Rhea" id="RHEA:57760"/>
        <dbReference type="Rhea" id="RHEA-COMP:14273"/>
        <dbReference type="Rhea" id="RHEA-COMP:14990"/>
        <dbReference type="ChEBI" id="CHEBI:15377"/>
        <dbReference type="ChEBI" id="CHEBI:15378"/>
        <dbReference type="ChEBI" id="CHEBI:16526"/>
        <dbReference type="ChEBI" id="CHEBI:57287"/>
        <dbReference type="ChEBI" id="CHEBI:57327"/>
        <dbReference type="ChEBI" id="CHEBI:57384"/>
        <dbReference type="ChEBI" id="CHEBI:57783"/>
        <dbReference type="ChEBI" id="CHEBI:58349"/>
        <dbReference type="ChEBI" id="CHEBI:133301"/>
        <dbReference type="ChEBI" id="CHEBI:142260"/>
        <dbReference type="EC" id="2.3.1.292"/>
    </reaction>
</comment>
<dbReference type="GO" id="GO:0006633">
    <property type="term" value="P:fatty acid biosynthetic process"/>
    <property type="evidence" value="ECO:0007669"/>
    <property type="project" value="InterPro"/>
</dbReference>
<dbReference type="InterPro" id="IPR036291">
    <property type="entry name" value="NAD(P)-bd_dom_sf"/>
</dbReference>
<keyword evidence="5" id="KW-0808">Transferase</keyword>
<dbReference type="InterPro" id="IPR049900">
    <property type="entry name" value="PKS_mFAS_DH"/>
</dbReference>
<sequence>MTERDYDEEERNGDGQEGGENDIAIVGMACRFPGARNIHEYWHNLQNGVESILPLTDEQLLAEGVSAETLKHPNYVKRCAVLQDMEQFDAEFFGFSPKEAAIMDPQHRNFLECAWEAMEDAGHLPETYDGSIGVYAGCGMGSYFMFNLLTNPDLVDNVGMFLLRHTGNDKDFLSTRVSYCFNLTGPSINVQTACSTSLVAVHTACQNLLNGETDLALAGGVTIDMPHRRGYYFKENEILSPDGHCRAFDHRSKGTVFGSGAGVVVLRRLDDALDDGDHIYAVIKGSAINNDGSAKVGYLAPSVDGQAAAIAEALAVANLEADTINYVECHGTGTPMGDPIEVSALTQAFRQTTKRKGFCGIGSVKTNIGHLDTAAGVASLIKTSLALQGRKLPPSLNWEAPNPQIDFESSPFYVNHQLNPWKEGDTPRRAGINSLGVGGTNAFAIVEEAPERDPTDPHDAPFHLITLSARNRAALDDYGKRLAAHLRAHPDLDMADVCYTLLTGRRAFDTRRVVAVRDAAEAAELLASGDTRRLFTHTVESGTPSLVFMYAGGGCQYPRMGRDLYEAEPVFKKHVDRGLKLLAKLDGVDWDPRDLFFAEAGRDEEVDTVLQRPAVQLPLIFIVQYALTQYWIDQGVEPKALIGHSLGENTAACVAGVFSFKDALGLVTLRGQLFETVPRGGMISVGLAPERVREILNDHPDLDLATINSPEFCVVSGPSEPLDALLRDLEAREIEARRVPIDIAAHSRMLENILLPFGEYLRSIKLNPPKIPFVSNGSGTWITDQEATSPDYWVGHLRNTVHFAEGVTILLEEKNRVFLEVGPGRTLVSLVKQHSGITPTSNLLHTLRHPRDLVDDRAFLLAARGRLWAAGFDIDLKQIFGDEFRHRVSLPTYAFRHQRFFIEPGKIKLAEDDAAHMLYKMRKEEDWYYQPAWKKRRPIPSSEDQTYTWLVFLDDAGIGKRLVAFLHANGHEAVTVREGDAYYKISPNEYLLSPEHGLKEYEDLLRDLVNNGKTPHRIAHCWMLTAEESFRPGSSFFHRNQERGFYSLFFLAKAFANENVPGPMHMVVLTNGTVQVGEEDLPYPEKATLLGPAKVIPREFPEITCATVDVELPQIDQLSFGRKRFPEAYRLDRLAALVEDELLAEPGNHLCAYRGQTRWELHYDRNAPRKVKGVPNRIKAGGAYLITGGLGGLGLVMAQYLAEHAKAKLVLMSRSPLPPRSEWDHWLDSTPETHRTHQRIAKIRHLEELGAEVELGVADVTDIDAMREVVEEAERQFGSIDGVLHTAGVLKDDLIQLKTQSDIEDVFTPKIHGTLMLDELFRDRELDFMVLFSSTSSVISPAGQIDYVAANAFLNSYAQSRASLPNRNTVAINWGVWGEVGMAADAAGRMQGGEEPSGDLAPAKHPLFDTRETDEHGISVLRATYTTKNQWVLDQHRTLKGHAIVVGTGYLEMARAALVERGERNSYEIADLYFFRPFYVADDEQKDMRVRMRPDEDELLFDVQSKRVFDDGRIGWETHAQARLIPYASPAVDPVDLEAIRARCTQKHQADPDGFRTGQERFMQFGSRWRVLQTADYGDGEAIAKLQLPKAFEAEQADYQLHPALLDLATGYAMDLIEGYEGTDQLWVPVNYKSVRIRGPLPRLVYSWMRNHGRNRAEGETATFDITITDEQGKVLLEVEQFSIKKLDGGPDFAVAKPPSASELEFEVQHNDEGERQLSPAEKMFRHNLGQGILPEEGTRALAHILEAEATPQVIFSSLDLHKLIQQTEESTREQEEADESTKFDRPELSSEYVEPRDEIEKTLAGIWEELLGVNNIGIKDSFFDLGGHSLIAVRLFAKIKKAYQVEYPISVLFEAPTIEGCADMIRDAVGDQAAAEGDQAASTSAESESRKRRYTHLVAMHQGKGGDRTPFFLVAGMFGNVLNLRHLAHLIGTDRKFFGLQARGLYGGDQPHENFEEMARDYLAEVRTVQPKGPYFIGGFSGGGITAYEMAQQLREQGEEVSLLVMLDTPIPKRPYLTKTDRRKIHLIKLKQRGFAHLREWAEERYAWELKKIRRRMGEEVEEETPQVAFHSQDIEAAFYRSLEKYDLKDYTGPVKLFRPKLDKCYPVGDDRYVSSEMEYVFEDNLWTPHVGELEVFEVPGNHDSMVLEPNVRILATKLRRCIQEAEGRI</sequence>
<evidence type="ECO:0000313" key="26">
    <source>
        <dbReference type="EMBL" id="QTD52326.1"/>
    </source>
</evidence>
<dbReference type="Pfam" id="PF21394">
    <property type="entry name" value="Beta-ketacyl_N"/>
    <property type="match status" value="1"/>
</dbReference>
<dbReference type="PANTHER" id="PTHR43775">
    <property type="entry name" value="FATTY ACID SYNTHASE"/>
    <property type="match status" value="1"/>
</dbReference>
<feature type="domain" description="Carrier" evidence="23">
    <location>
        <begin position="1795"/>
        <end position="1870"/>
    </location>
</feature>
<evidence type="ECO:0000256" key="1">
    <source>
        <dbReference type="ARBA" id="ARBA00001937"/>
    </source>
</evidence>
<dbReference type="SMART" id="SM00826">
    <property type="entry name" value="PKS_DH"/>
    <property type="match status" value="1"/>
</dbReference>
<dbReference type="PANTHER" id="PTHR43775:SF51">
    <property type="entry name" value="INACTIVE PHENOLPHTHIOCEROL SYNTHESIS POLYKETIDE SYNTHASE TYPE I PKS1-RELATED"/>
    <property type="match status" value="1"/>
</dbReference>
<dbReference type="Gene3D" id="3.30.70.3290">
    <property type="match status" value="1"/>
</dbReference>
<dbReference type="PROSITE" id="PS52019">
    <property type="entry name" value="PKS_MFAS_DH"/>
    <property type="match status" value="1"/>
</dbReference>
<evidence type="ECO:0000256" key="18">
    <source>
        <dbReference type="ARBA" id="ARBA00075053"/>
    </source>
</evidence>
<evidence type="ECO:0000259" key="23">
    <source>
        <dbReference type="PROSITE" id="PS50075"/>
    </source>
</evidence>
<feature type="region of interest" description="Disordered" evidence="22">
    <location>
        <begin position="1767"/>
        <end position="1793"/>
    </location>
</feature>
<dbReference type="SMART" id="SM00823">
    <property type="entry name" value="PKS_PP"/>
    <property type="match status" value="1"/>
</dbReference>
<dbReference type="InterPro" id="IPR009081">
    <property type="entry name" value="PP-bd_ACP"/>
</dbReference>
<dbReference type="SUPFAM" id="SSF52151">
    <property type="entry name" value="FabD/lysophospholipase-like"/>
    <property type="match status" value="1"/>
</dbReference>